<dbReference type="GO" id="GO:0016020">
    <property type="term" value="C:membrane"/>
    <property type="evidence" value="ECO:0007669"/>
    <property type="project" value="InterPro"/>
</dbReference>
<keyword evidence="4" id="KW-0472">Membrane</keyword>
<dbReference type="Gene3D" id="1.20.5.1930">
    <property type="match status" value="1"/>
</dbReference>
<sequence length="736" mass="80086">MTVSGALRKRTLLITLALAAVIVPAILSAVYLRGRAVRGLPYRDAFASADANEWSAFGGTWQISEGAMRNDSDERGAKLMTGSPYWKDYSFTSDLELLGKQGDAGLILRSSDEEPGVDSYRGYYVGLRSNDGSLVIGRADYGWIELATRSMPGGVHAFQWYHLKAVVNGCRITGYANEVPLGPIQTLSFNDPNCIMKGRVGLRSHSSGGVWKGLVVQALTGSDPQVSSPASSAVPVLLPYAIDDPVTMSQRESGFDPHDRDMISSNVPGISERSLPVETIGGLRSVRTENRTAMVRGTVILNSPRIYVQDATGGVAVMPAAETRLKVGDEVEVTGQVEVHDFSCIIRHARLRLLWAHAPAAPLAVTPTQAATGAFDSRFIEVDGSLAGQTAGQDKTTSLAISSSGQSFNAIVNLTRGNTILRNMTKGSLIRLRGVCVVDPQFTHNLTPFVLLVASSDDVEVLAGPPWWSVRNLAISGLIAITLSLLAYLLYLHARHWRLRAIVDERERIAHEMHDTLAQSFVGIGFQLQAISNNVPLTLPNINQQLDLACELVRHSHEEATRSLSTLRREFLELETLHSALHNFASRMVEHGTISVQLRVTGEDTATPYAVKDALFRIGQEAISNSLRHGNPSLLQISFDYAATTITMVIEDNGIGFDQTGDLRGFGLTGIRKRAQGISGVFHLFTGAGQGTRIEIVAPLPPRLTWLKANRLFLRDSRKGLSNGKAPKQNSYSYRR</sequence>
<dbReference type="EMBL" id="CP030840">
    <property type="protein sequence ID" value="AXC12970.1"/>
    <property type="molecule type" value="Genomic_DNA"/>
</dbReference>
<organism evidence="6 7">
    <name type="scientific">Acidisarcina polymorpha</name>
    <dbReference type="NCBI Taxonomy" id="2211140"/>
    <lineage>
        <taxon>Bacteria</taxon>
        <taxon>Pseudomonadati</taxon>
        <taxon>Acidobacteriota</taxon>
        <taxon>Terriglobia</taxon>
        <taxon>Terriglobales</taxon>
        <taxon>Acidobacteriaceae</taxon>
        <taxon>Acidisarcina</taxon>
    </lineage>
</organism>
<dbReference type="Pfam" id="PF07730">
    <property type="entry name" value="HisKA_3"/>
    <property type="match status" value="1"/>
</dbReference>
<dbReference type="CDD" id="cd16917">
    <property type="entry name" value="HATPase_UhpB-NarQ-NarX-like"/>
    <property type="match status" value="1"/>
</dbReference>
<dbReference type="Pfam" id="PF02518">
    <property type="entry name" value="HATPase_c"/>
    <property type="match status" value="1"/>
</dbReference>
<keyword evidence="4" id="KW-0812">Transmembrane</keyword>
<dbReference type="Pfam" id="PF06439">
    <property type="entry name" value="3keto-disac_hyd"/>
    <property type="match status" value="1"/>
</dbReference>
<evidence type="ECO:0000256" key="1">
    <source>
        <dbReference type="ARBA" id="ARBA00022679"/>
    </source>
</evidence>
<dbReference type="InterPro" id="IPR036890">
    <property type="entry name" value="HATPase_C_sf"/>
</dbReference>
<dbReference type="PANTHER" id="PTHR24421">
    <property type="entry name" value="NITRATE/NITRITE SENSOR PROTEIN NARX-RELATED"/>
    <property type="match status" value="1"/>
</dbReference>
<keyword evidence="3" id="KW-0902">Two-component regulatory system</keyword>
<accession>A0A2Z5G1R7</accession>
<dbReference type="Proteomes" id="UP000253606">
    <property type="component" value="Chromosome"/>
</dbReference>
<evidence type="ECO:0000313" key="7">
    <source>
        <dbReference type="Proteomes" id="UP000253606"/>
    </source>
</evidence>
<gene>
    <name evidence="6" type="ORF">ACPOL_3689</name>
</gene>
<evidence type="ECO:0000256" key="3">
    <source>
        <dbReference type="ARBA" id="ARBA00023012"/>
    </source>
</evidence>
<dbReference type="InterPro" id="IPR010496">
    <property type="entry name" value="AL/BT2_dom"/>
</dbReference>
<dbReference type="GO" id="GO:0046983">
    <property type="term" value="F:protein dimerization activity"/>
    <property type="evidence" value="ECO:0007669"/>
    <property type="project" value="InterPro"/>
</dbReference>
<evidence type="ECO:0000313" key="6">
    <source>
        <dbReference type="EMBL" id="AXC12970.1"/>
    </source>
</evidence>
<name>A0A2Z5G1R7_9BACT</name>
<evidence type="ECO:0000259" key="5">
    <source>
        <dbReference type="SMART" id="SM00387"/>
    </source>
</evidence>
<reference evidence="6 7" key="1">
    <citation type="journal article" date="2018" name="Front. Microbiol.">
        <title>Hydrolytic Capabilities as a Key to Environmental Success: Chitinolytic and Cellulolytic Acidobacteria From Acidic Sub-arctic Soils and Boreal Peatlands.</title>
        <authorList>
            <person name="Belova S.E."/>
            <person name="Ravin N.V."/>
            <person name="Pankratov T.A."/>
            <person name="Rakitin A.L."/>
            <person name="Ivanova A.A."/>
            <person name="Beletsky A.V."/>
            <person name="Mardanov A.V."/>
            <person name="Sinninghe Damste J.S."/>
            <person name="Dedysh S.N."/>
        </authorList>
    </citation>
    <scope>NUCLEOTIDE SEQUENCE [LARGE SCALE GENOMIC DNA]</scope>
    <source>
        <strain evidence="6 7">SBC82</strain>
    </source>
</reference>
<dbReference type="AlphaFoldDB" id="A0A2Z5G1R7"/>
<dbReference type="GO" id="GO:0016787">
    <property type="term" value="F:hydrolase activity"/>
    <property type="evidence" value="ECO:0007669"/>
    <property type="project" value="InterPro"/>
</dbReference>
<dbReference type="InterPro" id="IPR003594">
    <property type="entry name" value="HATPase_dom"/>
</dbReference>
<dbReference type="RefSeq" id="WP_114208067.1">
    <property type="nucleotide sequence ID" value="NZ_CP030840.1"/>
</dbReference>
<keyword evidence="2 6" id="KW-0418">Kinase</keyword>
<proteinExistence type="predicted"/>
<dbReference type="SMART" id="SM00387">
    <property type="entry name" value="HATPase_c"/>
    <property type="match status" value="1"/>
</dbReference>
<keyword evidence="7" id="KW-1185">Reference proteome</keyword>
<evidence type="ECO:0000256" key="2">
    <source>
        <dbReference type="ARBA" id="ARBA00022777"/>
    </source>
</evidence>
<feature type="transmembrane region" description="Helical" evidence="4">
    <location>
        <begin position="473"/>
        <end position="492"/>
    </location>
</feature>
<feature type="domain" description="Histidine kinase/HSP90-like ATPase" evidence="5">
    <location>
        <begin position="610"/>
        <end position="702"/>
    </location>
</feature>
<dbReference type="InterPro" id="IPR050482">
    <property type="entry name" value="Sensor_HK_TwoCompSys"/>
</dbReference>
<dbReference type="SUPFAM" id="SSF55874">
    <property type="entry name" value="ATPase domain of HSP90 chaperone/DNA topoisomerase II/histidine kinase"/>
    <property type="match status" value="1"/>
</dbReference>
<protein>
    <submittedName>
        <fullName evidence="6">Two-component system sensor kinase</fullName>
    </submittedName>
</protein>
<dbReference type="GO" id="GO:0000155">
    <property type="term" value="F:phosphorelay sensor kinase activity"/>
    <property type="evidence" value="ECO:0007669"/>
    <property type="project" value="InterPro"/>
</dbReference>
<dbReference type="Gene3D" id="2.60.120.560">
    <property type="entry name" value="Exo-inulinase, domain 1"/>
    <property type="match status" value="1"/>
</dbReference>
<keyword evidence="4" id="KW-1133">Transmembrane helix</keyword>
<dbReference type="KEGG" id="abas:ACPOL_3689"/>
<evidence type="ECO:0000256" key="4">
    <source>
        <dbReference type="SAM" id="Phobius"/>
    </source>
</evidence>
<dbReference type="InterPro" id="IPR011712">
    <property type="entry name" value="Sig_transdc_His_kin_sub3_dim/P"/>
</dbReference>
<dbReference type="Gene3D" id="3.30.565.10">
    <property type="entry name" value="Histidine kinase-like ATPase, C-terminal domain"/>
    <property type="match status" value="1"/>
</dbReference>
<dbReference type="OrthoDB" id="103958at2"/>
<keyword evidence="1" id="KW-0808">Transferase</keyword>